<comment type="caution">
    <text evidence="8">The sequence shown here is derived from an EMBL/GenBank/DDBJ whole genome shotgun (WGS) entry which is preliminary data.</text>
</comment>
<dbReference type="Proteomes" id="UP000238479">
    <property type="component" value="Chromosome 7"/>
</dbReference>
<feature type="domain" description="E2F/DP family winged-helix DNA-binding" evidence="7">
    <location>
        <begin position="13"/>
        <end position="87"/>
    </location>
</feature>
<evidence type="ECO:0000256" key="2">
    <source>
        <dbReference type="ARBA" id="ARBA00023015"/>
    </source>
</evidence>
<dbReference type="GO" id="GO:0090575">
    <property type="term" value="C:RNA polymerase II transcription regulator complex"/>
    <property type="evidence" value="ECO:0007669"/>
    <property type="project" value="TreeGrafter"/>
</dbReference>
<dbReference type="PANTHER" id="PTHR12081:SF106">
    <property type="entry name" value="E2F TRANSCRIPTION FACTOR-LIKE E2FE"/>
    <property type="match status" value="1"/>
</dbReference>
<keyword evidence="3 6" id="KW-0238">DNA-binding</keyword>
<comment type="similarity">
    <text evidence="1 6">Belongs to the E2F/DP family.</text>
</comment>
<evidence type="ECO:0000313" key="8">
    <source>
        <dbReference type="EMBL" id="PRQ19157.1"/>
    </source>
</evidence>
<keyword evidence="9" id="KW-1185">Reference proteome</keyword>
<dbReference type="PANTHER" id="PTHR12081">
    <property type="entry name" value="TRANSCRIPTION FACTOR E2F"/>
    <property type="match status" value="1"/>
</dbReference>
<dbReference type="FunFam" id="1.10.10.10:FF:000295">
    <property type="entry name" value="E2F transcription factor-like E2FE"/>
    <property type="match status" value="1"/>
</dbReference>
<evidence type="ECO:0000256" key="6">
    <source>
        <dbReference type="RuleBase" id="RU003796"/>
    </source>
</evidence>
<reference evidence="8 9" key="1">
    <citation type="journal article" date="2018" name="Nat. Genet.">
        <title>The Rosa genome provides new insights in the design of modern roses.</title>
        <authorList>
            <person name="Bendahmane M."/>
        </authorList>
    </citation>
    <scope>NUCLEOTIDE SEQUENCE [LARGE SCALE GENOMIC DNA]</scope>
    <source>
        <strain evidence="9">cv. Old Blush</strain>
    </source>
</reference>
<organism evidence="8 9">
    <name type="scientific">Rosa chinensis</name>
    <name type="common">China rose</name>
    <dbReference type="NCBI Taxonomy" id="74649"/>
    <lineage>
        <taxon>Eukaryota</taxon>
        <taxon>Viridiplantae</taxon>
        <taxon>Streptophyta</taxon>
        <taxon>Embryophyta</taxon>
        <taxon>Tracheophyta</taxon>
        <taxon>Spermatophyta</taxon>
        <taxon>Magnoliopsida</taxon>
        <taxon>eudicotyledons</taxon>
        <taxon>Gunneridae</taxon>
        <taxon>Pentapetalae</taxon>
        <taxon>rosids</taxon>
        <taxon>fabids</taxon>
        <taxon>Rosales</taxon>
        <taxon>Rosaceae</taxon>
        <taxon>Rosoideae</taxon>
        <taxon>Rosoideae incertae sedis</taxon>
        <taxon>Rosa</taxon>
    </lineage>
</organism>
<dbReference type="SMART" id="SM01372">
    <property type="entry name" value="E2F_TDP"/>
    <property type="match status" value="1"/>
</dbReference>
<dbReference type="GO" id="GO:0000978">
    <property type="term" value="F:RNA polymerase II cis-regulatory region sequence-specific DNA binding"/>
    <property type="evidence" value="ECO:0007669"/>
    <property type="project" value="InterPro"/>
</dbReference>
<evidence type="ECO:0000313" key="9">
    <source>
        <dbReference type="Proteomes" id="UP000238479"/>
    </source>
</evidence>
<gene>
    <name evidence="8" type="ORF">RchiOBHm_Chr7g0214071</name>
</gene>
<dbReference type="EMBL" id="PDCK01000045">
    <property type="protein sequence ID" value="PRQ19157.1"/>
    <property type="molecule type" value="Genomic_DNA"/>
</dbReference>
<keyword evidence="4 6" id="KW-0804">Transcription</keyword>
<dbReference type="GO" id="GO:0000981">
    <property type="term" value="F:DNA-binding transcription factor activity, RNA polymerase II-specific"/>
    <property type="evidence" value="ECO:0007669"/>
    <property type="project" value="TreeGrafter"/>
</dbReference>
<evidence type="ECO:0000256" key="5">
    <source>
        <dbReference type="ARBA" id="ARBA00023306"/>
    </source>
</evidence>
<comment type="subcellular location">
    <subcellularLocation>
        <location evidence="6">Nucleus</location>
    </subcellularLocation>
</comment>
<keyword evidence="5" id="KW-0131">Cell cycle</keyword>
<evidence type="ECO:0000259" key="7">
    <source>
        <dbReference type="SMART" id="SM01372"/>
    </source>
</evidence>
<keyword evidence="2 6" id="KW-0805">Transcription regulation</keyword>
<dbReference type="SUPFAM" id="SSF46785">
    <property type="entry name" value="Winged helix' DNA-binding domain"/>
    <property type="match status" value="1"/>
</dbReference>
<dbReference type="InterPro" id="IPR003316">
    <property type="entry name" value="E2F_WHTH_DNA-bd_dom"/>
</dbReference>
<dbReference type="Pfam" id="PF02319">
    <property type="entry name" value="WHD_E2F_TDP"/>
    <property type="match status" value="1"/>
</dbReference>
<keyword evidence="6" id="KW-0539">Nucleus</keyword>
<dbReference type="Gene3D" id="1.10.10.10">
    <property type="entry name" value="Winged helix-like DNA-binding domain superfamily/Winged helix DNA-binding domain"/>
    <property type="match status" value="1"/>
</dbReference>
<evidence type="ECO:0000256" key="3">
    <source>
        <dbReference type="ARBA" id="ARBA00023125"/>
    </source>
</evidence>
<sequence>MMRVVMQPGVRMRTPVSIPNLQETRKMVESISLDEAARLLLGDAHNTSVMRTKVRRIYDIANVSSSMNLIEKTHAVDTRKPAYKWLGLRGKDATSSASDESRKRAFGTDITNVVRGAK</sequence>
<dbReference type="InterPro" id="IPR036390">
    <property type="entry name" value="WH_DNA-bd_sf"/>
</dbReference>
<proteinExistence type="inferred from homology"/>
<dbReference type="InterPro" id="IPR036388">
    <property type="entry name" value="WH-like_DNA-bd_sf"/>
</dbReference>
<evidence type="ECO:0000256" key="4">
    <source>
        <dbReference type="ARBA" id="ARBA00023163"/>
    </source>
</evidence>
<name>A0A2P6PB57_ROSCH</name>
<dbReference type="InterPro" id="IPR015633">
    <property type="entry name" value="E2F"/>
</dbReference>
<accession>A0A2P6PB57</accession>
<dbReference type="Gramene" id="PRQ19157">
    <property type="protein sequence ID" value="PRQ19157"/>
    <property type="gene ID" value="RchiOBHm_Chr7g0214071"/>
</dbReference>
<protein>
    <submittedName>
        <fullName evidence="8">Putative transcription factor E2F-DP family</fullName>
    </submittedName>
</protein>
<evidence type="ECO:0000256" key="1">
    <source>
        <dbReference type="ARBA" id="ARBA00010940"/>
    </source>
</evidence>
<dbReference type="AlphaFoldDB" id="A0A2P6PB57"/>